<evidence type="ECO:0000313" key="1">
    <source>
        <dbReference type="EMBL" id="KRT58155.1"/>
    </source>
</evidence>
<feature type="non-terminal residue" evidence="1">
    <location>
        <position position="1"/>
    </location>
</feature>
<dbReference type="Proteomes" id="UP000051276">
    <property type="component" value="Unassembled WGS sequence"/>
</dbReference>
<name>A0A0T5Z5X0_9GAMM</name>
<accession>A0A0T5Z5X0</accession>
<evidence type="ECO:0000313" key="2">
    <source>
        <dbReference type="Proteomes" id="UP000051276"/>
    </source>
</evidence>
<dbReference type="EMBL" id="LMXI01000402">
    <property type="protein sequence ID" value="KRT58155.1"/>
    <property type="molecule type" value="Genomic_DNA"/>
</dbReference>
<organism evidence="1 2">
    <name type="scientific">endosymbiont of Ridgeia piscesae</name>
    <dbReference type="NCBI Taxonomy" id="54398"/>
    <lineage>
        <taxon>Bacteria</taxon>
        <taxon>Pseudomonadati</taxon>
        <taxon>Pseudomonadota</taxon>
        <taxon>Gammaproteobacteria</taxon>
        <taxon>sulfur-oxidizing symbionts</taxon>
    </lineage>
</organism>
<reference evidence="1 2" key="1">
    <citation type="submission" date="2015-11" db="EMBL/GenBank/DDBJ databases">
        <title>The genome of Candidatus Endoriftia persephone in Ridgeia piscesae and population structure of the North Eastern Pacific vestimentiferan symbionts.</title>
        <authorList>
            <person name="Perez M."/>
            <person name="Juniper K.S."/>
        </authorList>
    </citation>
    <scope>NUCLEOTIDE SEQUENCE [LARGE SCALE GENOMIC DNA]</scope>
    <source>
        <strain evidence="1">Ind10</strain>
    </source>
</reference>
<sequence length="36" mass="4026">GLLKISRDNSGYQRADRLLQETELVLEATCTACRSN</sequence>
<comment type="caution">
    <text evidence="1">The sequence shown here is derived from an EMBL/GenBank/DDBJ whole genome shotgun (WGS) entry which is preliminary data.</text>
</comment>
<dbReference type="AlphaFoldDB" id="A0A0T5Z5X0"/>
<proteinExistence type="predicted"/>
<protein>
    <submittedName>
        <fullName evidence="1">Uncharacterized protein</fullName>
    </submittedName>
</protein>
<gene>
    <name evidence="1" type="ORF">Ga0076813_12925</name>
</gene>